<gene>
    <name evidence="1" type="ORF">MILVUS5_LOCUS39554</name>
</gene>
<organism evidence="1 2">
    <name type="scientific">Trifolium pratense</name>
    <name type="common">Red clover</name>
    <dbReference type="NCBI Taxonomy" id="57577"/>
    <lineage>
        <taxon>Eukaryota</taxon>
        <taxon>Viridiplantae</taxon>
        <taxon>Streptophyta</taxon>
        <taxon>Embryophyta</taxon>
        <taxon>Tracheophyta</taxon>
        <taxon>Spermatophyta</taxon>
        <taxon>Magnoliopsida</taxon>
        <taxon>eudicotyledons</taxon>
        <taxon>Gunneridae</taxon>
        <taxon>Pentapetalae</taxon>
        <taxon>rosids</taxon>
        <taxon>fabids</taxon>
        <taxon>Fabales</taxon>
        <taxon>Fabaceae</taxon>
        <taxon>Papilionoideae</taxon>
        <taxon>50 kb inversion clade</taxon>
        <taxon>NPAAA clade</taxon>
        <taxon>Hologalegina</taxon>
        <taxon>IRL clade</taxon>
        <taxon>Trifolieae</taxon>
        <taxon>Trifolium</taxon>
    </lineage>
</organism>
<comment type="caution">
    <text evidence="1">The sequence shown here is derived from an EMBL/GenBank/DDBJ whole genome shotgun (WGS) entry which is preliminary data.</text>
</comment>
<reference evidence="1" key="1">
    <citation type="submission" date="2023-10" db="EMBL/GenBank/DDBJ databases">
        <authorList>
            <person name="Rodriguez Cubillos JULIANA M."/>
            <person name="De Vega J."/>
        </authorList>
    </citation>
    <scope>NUCLEOTIDE SEQUENCE</scope>
</reference>
<evidence type="ECO:0000313" key="2">
    <source>
        <dbReference type="Proteomes" id="UP001177021"/>
    </source>
</evidence>
<protein>
    <submittedName>
        <fullName evidence="1">Uncharacterized protein</fullName>
    </submittedName>
</protein>
<accession>A0ACB0M8L4</accession>
<name>A0ACB0M8L4_TRIPR</name>
<sequence length="485" mass="53708">MARIEFLMCAIIILAHFQQCSCQEVVQGVGVNWGLLATNPIDPHIVVNMIKDNGIKRVKIFDTDPWILGAFAGTDIEVMVGIPNDQLKKLSKDMDEAEDFVKHNVSKHMHDGGVNIRYVSVGNEAFLKSYGGSYIGTTFPAMQNVQKAINKAGLGDKIKVTTALNADVYDTSSDKPSGGNFRADISDVMKQIVQFLDENKSPFLVNIYPFLSLYQNEAFPKDYAFFDSSSRTITDDNQQYTNVFDANFDTLVWSLKKVGHPDVSIMIGEIGWPTDGHHHANPDNAKRFYQGFLKKMANKEGSPLRPGPMNVYLFGLVDENLKSVAPGDFERHWGIFHFDGKPKFPIDLSGKGQDKWLIGAKGVRYLDRKWCVLSQDVKNLSAAYGSLSFACEAGDCTSLCYGCSCGNLDVPGNISYAYNQFFQMNQQSVEACNFEGTGTIVTKDPSNGSCVFPIEIYSGGSMLRGGIHIVRSMLIGFVLIFLTFI</sequence>
<keyword evidence="2" id="KW-1185">Reference proteome</keyword>
<dbReference type="EMBL" id="CASHSV030000823">
    <property type="protein sequence ID" value="CAJ2676936.1"/>
    <property type="molecule type" value="Genomic_DNA"/>
</dbReference>
<evidence type="ECO:0000313" key="1">
    <source>
        <dbReference type="EMBL" id="CAJ2676936.1"/>
    </source>
</evidence>
<dbReference type="Proteomes" id="UP001177021">
    <property type="component" value="Unassembled WGS sequence"/>
</dbReference>
<proteinExistence type="predicted"/>